<dbReference type="PANTHER" id="PTHR19229:SF250">
    <property type="entry name" value="ABC TRANSPORTER DOMAIN-CONTAINING PROTEIN-RELATED"/>
    <property type="match status" value="1"/>
</dbReference>
<dbReference type="GO" id="GO:0140359">
    <property type="term" value="F:ABC-type transporter activity"/>
    <property type="evidence" value="ECO:0007669"/>
    <property type="project" value="InterPro"/>
</dbReference>
<dbReference type="GO" id="GO:0016020">
    <property type="term" value="C:membrane"/>
    <property type="evidence" value="ECO:0007669"/>
    <property type="project" value="InterPro"/>
</dbReference>
<dbReference type="GO" id="GO:0005319">
    <property type="term" value="F:lipid transporter activity"/>
    <property type="evidence" value="ECO:0007669"/>
    <property type="project" value="TreeGrafter"/>
</dbReference>
<gene>
    <name evidence="1" type="ORF">HPB52_006145</name>
</gene>
<accession>A0A9D4SPV9</accession>
<dbReference type="AlphaFoldDB" id="A0A9D4SPV9"/>
<dbReference type="InterPro" id="IPR026082">
    <property type="entry name" value="ABCA"/>
</dbReference>
<sequence>MTYGEAFMTDVALSEEPRKWQSRIGYCPQGDALLGKLDAYESLYLIGRLRGVPEKSLPDIVSQIIEITGLQEYAGKRCDYYSSIPICFISIHRRFASAGNKRKLSVAIALIGLPGVVFLDEPYGGVDVLARTRIHKGLTAIKESAKCSISGH</sequence>
<protein>
    <submittedName>
        <fullName evidence="1">Uncharacterized protein</fullName>
    </submittedName>
</protein>
<comment type="caution">
    <text evidence="1">The sequence shown here is derived from an EMBL/GenBank/DDBJ whole genome shotgun (WGS) entry which is preliminary data.</text>
</comment>
<evidence type="ECO:0000313" key="2">
    <source>
        <dbReference type="Proteomes" id="UP000821837"/>
    </source>
</evidence>
<dbReference type="Proteomes" id="UP000821837">
    <property type="component" value="Chromosome 8"/>
</dbReference>
<reference evidence="1" key="2">
    <citation type="submission" date="2021-09" db="EMBL/GenBank/DDBJ databases">
        <authorList>
            <person name="Jia N."/>
            <person name="Wang J."/>
            <person name="Shi W."/>
            <person name="Du L."/>
            <person name="Sun Y."/>
            <person name="Zhan W."/>
            <person name="Jiang J."/>
            <person name="Wang Q."/>
            <person name="Zhang B."/>
            <person name="Ji P."/>
            <person name="Sakyi L.B."/>
            <person name="Cui X."/>
            <person name="Yuan T."/>
            <person name="Jiang B."/>
            <person name="Yang W."/>
            <person name="Lam T.T.-Y."/>
            <person name="Chang Q."/>
            <person name="Ding S."/>
            <person name="Wang X."/>
            <person name="Zhu J."/>
            <person name="Ruan X."/>
            <person name="Zhao L."/>
            <person name="Wei J."/>
            <person name="Que T."/>
            <person name="Du C."/>
            <person name="Cheng J."/>
            <person name="Dai P."/>
            <person name="Han X."/>
            <person name="Huang E."/>
            <person name="Gao Y."/>
            <person name="Liu J."/>
            <person name="Shao H."/>
            <person name="Ye R."/>
            <person name="Li L."/>
            <person name="Wei W."/>
            <person name="Wang X."/>
            <person name="Wang C."/>
            <person name="Huo Q."/>
            <person name="Li W."/>
            <person name="Guo W."/>
            <person name="Chen H."/>
            <person name="Chen S."/>
            <person name="Zhou L."/>
            <person name="Zhou L."/>
            <person name="Ni X."/>
            <person name="Tian J."/>
            <person name="Zhou Y."/>
            <person name="Sheng Y."/>
            <person name="Liu T."/>
            <person name="Pan Y."/>
            <person name="Xia L."/>
            <person name="Li J."/>
            <person name="Zhao F."/>
            <person name="Cao W."/>
        </authorList>
    </citation>
    <scope>NUCLEOTIDE SEQUENCE</scope>
    <source>
        <strain evidence="1">Rsan-2018</strain>
        <tissue evidence="1">Larvae</tissue>
    </source>
</reference>
<dbReference type="SUPFAM" id="SSF52540">
    <property type="entry name" value="P-loop containing nucleoside triphosphate hydrolases"/>
    <property type="match status" value="1"/>
</dbReference>
<dbReference type="InterPro" id="IPR027417">
    <property type="entry name" value="P-loop_NTPase"/>
</dbReference>
<dbReference type="PANTHER" id="PTHR19229">
    <property type="entry name" value="ATP-BINDING CASSETTE TRANSPORTER SUBFAMILY A ABCA"/>
    <property type="match status" value="1"/>
</dbReference>
<name>A0A9D4SPV9_RHISA</name>
<keyword evidence="2" id="KW-1185">Reference proteome</keyword>
<reference evidence="1" key="1">
    <citation type="journal article" date="2020" name="Cell">
        <title>Large-Scale Comparative Analyses of Tick Genomes Elucidate Their Genetic Diversity and Vector Capacities.</title>
        <authorList>
            <consortium name="Tick Genome and Microbiome Consortium (TIGMIC)"/>
            <person name="Jia N."/>
            <person name="Wang J."/>
            <person name="Shi W."/>
            <person name="Du L."/>
            <person name="Sun Y."/>
            <person name="Zhan W."/>
            <person name="Jiang J.F."/>
            <person name="Wang Q."/>
            <person name="Zhang B."/>
            <person name="Ji P."/>
            <person name="Bell-Sakyi L."/>
            <person name="Cui X.M."/>
            <person name="Yuan T.T."/>
            <person name="Jiang B.G."/>
            <person name="Yang W.F."/>
            <person name="Lam T.T."/>
            <person name="Chang Q.C."/>
            <person name="Ding S.J."/>
            <person name="Wang X.J."/>
            <person name="Zhu J.G."/>
            <person name="Ruan X.D."/>
            <person name="Zhao L."/>
            <person name="Wei J.T."/>
            <person name="Ye R.Z."/>
            <person name="Que T.C."/>
            <person name="Du C.H."/>
            <person name="Zhou Y.H."/>
            <person name="Cheng J.X."/>
            <person name="Dai P.F."/>
            <person name="Guo W.B."/>
            <person name="Han X.H."/>
            <person name="Huang E.J."/>
            <person name="Li L.F."/>
            <person name="Wei W."/>
            <person name="Gao Y.C."/>
            <person name="Liu J.Z."/>
            <person name="Shao H.Z."/>
            <person name="Wang X."/>
            <person name="Wang C.C."/>
            <person name="Yang T.C."/>
            <person name="Huo Q.B."/>
            <person name="Li W."/>
            <person name="Chen H.Y."/>
            <person name="Chen S.E."/>
            <person name="Zhou L.G."/>
            <person name="Ni X.B."/>
            <person name="Tian J.H."/>
            <person name="Sheng Y."/>
            <person name="Liu T."/>
            <person name="Pan Y.S."/>
            <person name="Xia L.Y."/>
            <person name="Li J."/>
            <person name="Zhao F."/>
            <person name="Cao W.C."/>
        </authorList>
    </citation>
    <scope>NUCLEOTIDE SEQUENCE</scope>
    <source>
        <strain evidence="1">Rsan-2018</strain>
    </source>
</reference>
<dbReference type="EMBL" id="JABSTV010001254">
    <property type="protein sequence ID" value="KAH7939111.1"/>
    <property type="molecule type" value="Genomic_DNA"/>
</dbReference>
<evidence type="ECO:0000313" key="1">
    <source>
        <dbReference type="EMBL" id="KAH7939111.1"/>
    </source>
</evidence>
<organism evidence="1 2">
    <name type="scientific">Rhipicephalus sanguineus</name>
    <name type="common">Brown dog tick</name>
    <name type="synonym">Ixodes sanguineus</name>
    <dbReference type="NCBI Taxonomy" id="34632"/>
    <lineage>
        <taxon>Eukaryota</taxon>
        <taxon>Metazoa</taxon>
        <taxon>Ecdysozoa</taxon>
        <taxon>Arthropoda</taxon>
        <taxon>Chelicerata</taxon>
        <taxon>Arachnida</taxon>
        <taxon>Acari</taxon>
        <taxon>Parasitiformes</taxon>
        <taxon>Ixodida</taxon>
        <taxon>Ixodoidea</taxon>
        <taxon>Ixodidae</taxon>
        <taxon>Rhipicephalinae</taxon>
        <taxon>Rhipicephalus</taxon>
        <taxon>Rhipicephalus</taxon>
    </lineage>
</organism>
<proteinExistence type="predicted"/>
<dbReference type="Gene3D" id="3.40.50.300">
    <property type="entry name" value="P-loop containing nucleotide triphosphate hydrolases"/>
    <property type="match status" value="1"/>
</dbReference>
<dbReference type="VEuPathDB" id="VectorBase:RSAN_027249"/>